<feature type="transmembrane region" description="Helical" evidence="5">
    <location>
        <begin position="260"/>
        <end position="282"/>
    </location>
</feature>
<feature type="transmembrane region" description="Helical" evidence="5">
    <location>
        <begin position="488"/>
        <end position="509"/>
    </location>
</feature>
<feature type="transmembrane region" description="Helical" evidence="5">
    <location>
        <begin position="56"/>
        <end position="78"/>
    </location>
</feature>
<dbReference type="PANTHER" id="PTHR11785:SF402">
    <property type="entry name" value="AMINO ACID TRANSPORTER (EUROFUNG)"/>
    <property type="match status" value="1"/>
</dbReference>
<dbReference type="Gene3D" id="1.20.1740.10">
    <property type="entry name" value="Amino acid/polyamine transporter I"/>
    <property type="match status" value="1"/>
</dbReference>
<evidence type="ECO:0000313" key="6">
    <source>
        <dbReference type="EMBL" id="OCL02046.1"/>
    </source>
</evidence>
<evidence type="ECO:0000256" key="4">
    <source>
        <dbReference type="ARBA" id="ARBA00023136"/>
    </source>
</evidence>
<reference evidence="6 7" key="1">
    <citation type="journal article" date="2016" name="Nat. Commun.">
        <title>Ectomycorrhizal ecology is imprinted in the genome of the dominant symbiotic fungus Cenococcum geophilum.</title>
        <authorList>
            <consortium name="DOE Joint Genome Institute"/>
            <person name="Peter M."/>
            <person name="Kohler A."/>
            <person name="Ohm R.A."/>
            <person name="Kuo A."/>
            <person name="Krutzmann J."/>
            <person name="Morin E."/>
            <person name="Arend M."/>
            <person name="Barry K.W."/>
            <person name="Binder M."/>
            <person name="Choi C."/>
            <person name="Clum A."/>
            <person name="Copeland A."/>
            <person name="Grisel N."/>
            <person name="Haridas S."/>
            <person name="Kipfer T."/>
            <person name="LaButti K."/>
            <person name="Lindquist E."/>
            <person name="Lipzen A."/>
            <person name="Maire R."/>
            <person name="Meier B."/>
            <person name="Mihaltcheva S."/>
            <person name="Molinier V."/>
            <person name="Murat C."/>
            <person name="Poggeler S."/>
            <person name="Quandt C.A."/>
            <person name="Sperisen C."/>
            <person name="Tritt A."/>
            <person name="Tisserant E."/>
            <person name="Crous P.W."/>
            <person name="Henrissat B."/>
            <person name="Nehls U."/>
            <person name="Egli S."/>
            <person name="Spatafora J.W."/>
            <person name="Grigoriev I.V."/>
            <person name="Martin F.M."/>
        </authorList>
    </citation>
    <scope>NUCLEOTIDE SEQUENCE [LARGE SCALE GENOMIC DNA]</scope>
    <source>
        <strain evidence="6 7">CBS 207.34</strain>
    </source>
</reference>
<evidence type="ECO:0000256" key="3">
    <source>
        <dbReference type="ARBA" id="ARBA00022989"/>
    </source>
</evidence>
<proteinExistence type="predicted"/>
<feature type="transmembrane region" description="Helical" evidence="5">
    <location>
        <begin position="133"/>
        <end position="163"/>
    </location>
</feature>
<dbReference type="PANTHER" id="PTHR11785">
    <property type="entry name" value="AMINO ACID TRANSPORTER"/>
    <property type="match status" value="1"/>
</dbReference>
<dbReference type="OrthoDB" id="10062876at2759"/>
<dbReference type="GO" id="GO:0016020">
    <property type="term" value="C:membrane"/>
    <property type="evidence" value="ECO:0007669"/>
    <property type="project" value="UniProtKB-SubCell"/>
</dbReference>
<comment type="subcellular location">
    <subcellularLocation>
        <location evidence="1">Membrane</location>
        <topology evidence="1">Multi-pass membrane protein</topology>
    </subcellularLocation>
</comment>
<dbReference type="InterPro" id="IPR050598">
    <property type="entry name" value="AminoAcid_Transporter"/>
</dbReference>
<feature type="transmembrane region" description="Helical" evidence="5">
    <location>
        <begin position="516"/>
        <end position="534"/>
    </location>
</feature>
<feature type="transmembrane region" description="Helical" evidence="5">
    <location>
        <begin position="175"/>
        <end position="193"/>
    </location>
</feature>
<gene>
    <name evidence="6" type="ORF">AOQ84DRAFT_424612</name>
</gene>
<keyword evidence="2 5" id="KW-0812">Transmembrane</keyword>
<evidence type="ECO:0000313" key="7">
    <source>
        <dbReference type="Proteomes" id="UP000250140"/>
    </source>
</evidence>
<feature type="transmembrane region" description="Helical" evidence="5">
    <location>
        <begin position="205"/>
        <end position="226"/>
    </location>
</feature>
<feature type="transmembrane region" description="Helical" evidence="5">
    <location>
        <begin position="302"/>
        <end position="325"/>
    </location>
</feature>
<dbReference type="GO" id="GO:0015179">
    <property type="term" value="F:L-amino acid transmembrane transporter activity"/>
    <property type="evidence" value="ECO:0007669"/>
    <property type="project" value="TreeGrafter"/>
</dbReference>
<evidence type="ECO:0000256" key="1">
    <source>
        <dbReference type="ARBA" id="ARBA00004141"/>
    </source>
</evidence>
<feature type="transmembrane region" description="Helical" evidence="5">
    <location>
        <begin position="458"/>
        <end position="476"/>
    </location>
</feature>
<dbReference type="Pfam" id="PF13520">
    <property type="entry name" value="AA_permease_2"/>
    <property type="match status" value="1"/>
</dbReference>
<dbReference type="InterPro" id="IPR002293">
    <property type="entry name" value="AA/rel_permease1"/>
</dbReference>
<keyword evidence="3 5" id="KW-1133">Transmembrane helix</keyword>
<dbReference type="PIRSF" id="PIRSF006060">
    <property type="entry name" value="AA_transporter"/>
    <property type="match status" value="1"/>
</dbReference>
<dbReference type="Proteomes" id="UP000250140">
    <property type="component" value="Unassembled WGS sequence"/>
</dbReference>
<name>A0A8E2ENU3_9PEZI</name>
<feature type="transmembrane region" description="Helical" evidence="5">
    <location>
        <begin position="90"/>
        <end position="112"/>
    </location>
</feature>
<sequence>MSSSYGNRSLEEPTYNSSACDNVQEQDLLGVPHVDNSDAALDHPATRRISTPARSLTYLNGLALVVGLQIGAGIFSAPSVVRAHVSSPTIALFVWLLAGVLVWTGASSFIELGTRVPRNGGIQEYLRHCYGELYGFLFAWVWLLVSRPCAMAMVAFIFSEYIFKALLPDQDVSNWALKVTAILAILLMTYLNCMGTKSGTGAASFFLILKVVGLGSIAIIGFAFVATGLTHQDGNNQADTADYGLFDPPPPAESSLAYSWFWMSLGGFTDAVLAALFAYAGWESISFVIGEMEEPHSTLPRVLNNSMALVITLFLASNFALYTILSLKTLQETNAIALAFGSRTLGRAGALFYAWIVCLSCLGALNAIVFSSGRLTQAAGARRYLPSFFKTATHDISHDQRSNRNRGGTKALFRRTCPSINHGENQNVPINAMMLNATVGAVYVLTGSFRGLLSFKGMVEYVIYFITVFGLLLVRFRPSPQNDEALSGIYITPIFNPLIFCFVAALIVLRSAISHWLQATAALLVFGLGSLLYYSSWWEKLVSPAMTVETG</sequence>
<dbReference type="AlphaFoldDB" id="A0A8E2ENU3"/>
<keyword evidence="4 5" id="KW-0472">Membrane</keyword>
<evidence type="ECO:0000256" key="2">
    <source>
        <dbReference type="ARBA" id="ARBA00022692"/>
    </source>
</evidence>
<feature type="transmembrane region" description="Helical" evidence="5">
    <location>
        <begin position="352"/>
        <end position="373"/>
    </location>
</feature>
<dbReference type="EMBL" id="KV751013">
    <property type="protein sequence ID" value="OCL02046.1"/>
    <property type="molecule type" value="Genomic_DNA"/>
</dbReference>
<evidence type="ECO:0000256" key="5">
    <source>
        <dbReference type="SAM" id="Phobius"/>
    </source>
</evidence>
<keyword evidence="7" id="KW-1185">Reference proteome</keyword>
<organism evidence="6 7">
    <name type="scientific">Glonium stellatum</name>
    <dbReference type="NCBI Taxonomy" id="574774"/>
    <lineage>
        <taxon>Eukaryota</taxon>
        <taxon>Fungi</taxon>
        <taxon>Dikarya</taxon>
        <taxon>Ascomycota</taxon>
        <taxon>Pezizomycotina</taxon>
        <taxon>Dothideomycetes</taxon>
        <taxon>Pleosporomycetidae</taxon>
        <taxon>Gloniales</taxon>
        <taxon>Gloniaceae</taxon>
        <taxon>Glonium</taxon>
    </lineage>
</organism>
<accession>A0A8E2ENU3</accession>
<protein>
    <submittedName>
        <fullName evidence="6">Amino acid transporter</fullName>
    </submittedName>
</protein>